<evidence type="ECO:0000256" key="5">
    <source>
        <dbReference type="SAM" id="Phobius"/>
    </source>
</evidence>
<dbReference type="Proteomes" id="UP000371041">
    <property type="component" value="Chromosome"/>
</dbReference>
<dbReference type="Gene3D" id="1.20.1740.10">
    <property type="entry name" value="Amino acid/polyamine transporter I"/>
    <property type="match status" value="1"/>
</dbReference>
<evidence type="ECO:0000256" key="3">
    <source>
        <dbReference type="ARBA" id="ARBA00022989"/>
    </source>
</evidence>
<feature type="transmembrane region" description="Helical" evidence="5">
    <location>
        <begin position="321"/>
        <end position="342"/>
    </location>
</feature>
<dbReference type="KEGG" id="sace:GIY23_09055"/>
<comment type="subcellular location">
    <subcellularLocation>
        <location evidence="1">Membrane</location>
        <topology evidence="1">Multi-pass membrane protein</topology>
    </subcellularLocation>
</comment>
<dbReference type="AlphaFoldDB" id="A0A5Q3QBW8"/>
<sequence>MISFVGAAAAPLMVVAALTSTAWAVTGFVGIPVVFLLIGAVLMLFAVGYTAMSRHVTNAGALYSYVTHGLGRPVGVGAAFIALIAYNGLQVGLYGALGVIGSELIAARLGVTVSWWILALVSWAAVAALGVLRIDINGRVLTLLLAAECAIILVADIVMIANPASGSVSFETLAPSNLATLAIGAPIVVTATAFVGFEAPTVYAEEARDPRRTVPLATFTALLVIAALYALSSWALTVNFGPDGIVAASQEQGPELLFNAVAAQLGGPAGDIARILLLTSIFAGLLSFHNTVARYSFALGREQVLPSVLGLTSRRSGSPKVGSVVQSSIGLVVLVLFAATGLDPMVHLFFTLGTGGGLGVLTLLAGTSISVVVFFARRRTAGASIPTMIAAVLSSLLLCTGVGLALSNMDVLLGVPPGTPVTWAIPALYVVALAVGVLWGLRMRRRSPDAYTLIGRGALAELGPVRD</sequence>
<keyword evidence="8" id="KW-1185">Reference proteome</keyword>
<feature type="transmembrane region" description="Helical" evidence="5">
    <location>
        <begin position="421"/>
        <end position="441"/>
    </location>
</feature>
<evidence type="ECO:0000313" key="7">
    <source>
        <dbReference type="EMBL" id="QGK72161.1"/>
    </source>
</evidence>
<dbReference type="PIRSF" id="PIRSF006060">
    <property type="entry name" value="AA_transporter"/>
    <property type="match status" value="1"/>
</dbReference>
<feature type="transmembrane region" description="Helical" evidence="5">
    <location>
        <begin position="141"/>
        <end position="161"/>
    </location>
</feature>
<feature type="domain" description="Amino acid permease/ SLC12A" evidence="6">
    <location>
        <begin position="21"/>
        <end position="437"/>
    </location>
</feature>
<feature type="transmembrane region" description="Helical" evidence="5">
    <location>
        <begin position="113"/>
        <end position="134"/>
    </location>
</feature>
<evidence type="ECO:0000259" key="6">
    <source>
        <dbReference type="Pfam" id="PF00324"/>
    </source>
</evidence>
<accession>A0A5Q3QBW8</accession>
<organism evidence="7 8">
    <name type="scientific">Allosaccharopolyspora coralli</name>
    <dbReference type="NCBI Taxonomy" id="2665642"/>
    <lineage>
        <taxon>Bacteria</taxon>
        <taxon>Bacillati</taxon>
        <taxon>Actinomycetota</taxon>
        <taxon>Actinomycetes</taxon>
        <taxon>Pseudonocardiales</taxon>
        <taxon>Pseudonocardiaceae</taxon>
        <taxon>Allosaccharopolyspora</taxon>
    </lineage>
</organism>
<gene>
    <name evidence="7" type="ORF">GIY23_09055</name>
</gene>
<keyword evidence="2 5" id="KW-0812">Transmembrane</keyword>
<evidence type="ECO:0000256" key="2">
    <source>
        <dbReference type="ARBA" id="ARBA00022692"/>
    </source>
</evidence>
<feature type="transmembrane region" description="Helical" evidence="5">
    <location>
        <begin position="34"/>
        <end position="52"/>
    </location>
</feature>
<protein>
    <submittedName>
        <fullName evidence="7">Amino acid permease</fullName>
    </submittedName>
</protein>
<feature type="transmembrane region" description="Helical" evidence="5">
    <location>
        <begin position="216"/>
        <end position="236"/>
    </location>
</feature>
<feature type="transmembrane region" description="Helical" evidence="5">
    <location>
        <begin position="181"/>
        <end position="204"/>
    </location>
</feature>
<evidence type="ECO:0000256" key="4">
    <source>
        <dbReference type="ARBA" id="ARBA00023136"/>
    </source>
</evidence>
<feature type="transmembrane region" description="Helical" evidence="5">
    <location>
        <begin position="73"/>
        <end position="93"/>
    </location>
</feature>
<keyword evidence="4 5" id="KW-0472">Membrane</keyword>
<feature type="transmembrane region" description="Helical" evidence="5">
    <location>
        <begin position="388"/>
        <end position="409"/>
    </location>
</feature>
<feature type="transmembrane region" description="Helical" evidence="5">
    <location>
        <begin position="348"/>
        <end position="376"/>
    </location>
</feature>
<feature type="transmembrane region" description="Helical" evidence="5">
    <location>
        <begin position="272"/>
        <end position="292"/>
    </location>
</feature>
<dbReference type="Pfam" id="PF00324">
    <property type="entry name" value="AA_permease"/>
    <property type="match status" value="1"/>
</dbReference>
<dbReference type="PANTHER" id="PTHR42770:SF16">
    <property type="entry name" value="AMINO ACID PERMEASE"/>
    <property type="match status" value="1"/>
</dbReference>
<dbReference type="GO" id="GO:0055085">
    <property type="term" value="P:transmembrane transport"/>
    <property type="evidence" value="ECO:0007669"/>
    <property type="project" value="InterPro"/>
</dbReference>
<dbReference type="InterPro" id="IPR050367">
    <property type="entry name" value="APC_superfamily"/>
</dbReference>
<dbReference type="PANTHER" id="PTHR42770">
    <property type="entry name" value="AMINO ACID TRANSPORTER-RELATED"/>
    <property type="match status" value="1"/>
</dbReference>
<keyword evidence="3 5" id="KW-1133">Transmembrane helix</keyword>
<name>A0A5Q3QBW8_9PSEU</name>
<dbReference type="InterPro" id="IPR004841">
    <property type="entry name" value="AA-permease/SLC12A_dom"/>
</dbReference>
<reference evidence="8" key="1">
    <citation type="submission" date="2019-11" db="EMBL/GenBank/DDBJ databases">
        <title>The complete genome sequence of Saccharopolyspora sp. E2A.</title>
        <authorList>
            <person name="Zhang G."/>
        </authorList>
    </citation>
    <scope>NUCLEOTIDE SEQUENCE [LARGE SCALE GENOMIC DNA]</scope>
    <source>
        <strain evidence="8">E2A</strain>
    </source>
</reference>
<evidence type="ECO:0000256" key="1">
    <source>
        <dbReference type="ARBA" id="ARBA00004141"/>
    </source>
</evidence>
<dbReference type="GO" id="GO:0016020">
    <property type="term" value="C:membrane"/>
    <property type="evidence" value="ECO:0007669"/>
    <property type="project" value="UniProtKB-SubCell"/>
</dbReference>
<proteinExistence type="predicted"/>
<dbReference type="EMBL" id="CP045929">
    <property type="protein sequence ID" value="QGK72161.1"/>
    <property type="molecule type" value="Genomic_DNA"/>
</dbReference>
<evidence type="ECO:0000313" key="8">
    <source>
        <dbReference type="Proteomes" id="UP000371041"/>
    </source>
</evidence>